<sequence length="111" mass="12496">MELARTVGPYIPHTLPTKRLIPLFHVNVEPMRYFIPLEAAVKQCVLEDARTEPELKVVAVSQILFAEIVVLGFAMDGKICPGAQIVIDLYGSFFGKQREGISHDQKQQKME</sequence>
<name>A0ABR2EGM7_9ROSI</name>
<protein>
    <submittedName>
        <fullName evidence="1">Uncharacterized protein</fullName>
    </submittedName>
</protein>
<comment type="caution">
    <text evidence="1">The sequence shown here is derived from an EMBL/GenBank/DDBJ whole genome shotgun (WGS) entry which is preliminary data.</text>
</comment>
<organism evidence="1 2">
    <name type="scientific">Hibiscus sabdariffa</name>
    <name type="common">roselle</name>
    <dbReference type="NCBI Taxonomy" id="183260"/>
    <lineage>
        <taxon>Eukaryota</taxon>
        <taxon>Viridiplantae</taxon>
        <taxon>Streptophyta</taxon>
        <taxon>Embryophyta</taxon>
        <taxon>Tracheophyta</taxon>
        <taxon>Spermatophyta</taxon>
        <taxon>Magnoliopsida</taxon>
        <taxon>eudicotyledons</taxon>
        <taxon>Gunneridae</taxon>
        <taxon>Pentapetalae</taxon>
        <taxon>rosids</taxon>
        <taxon>malvids</taxon>
        <taxon>Malvales</taxon>
        <taxon>Malvaceae</taxon>
        <taxon>Malvoideae</taxon>
        <taxon>Hibiscus</taxon>
    </lineage>
</organism>
<evidence type="ECO:0000313" key="2">
    <source>
        <dbReference type="Proteomes" id="UP001472677"/>
    </source>
</evidence>
<evidence type="ECO:0000313" key="1">
    <source>
        <dbReference type="EMBL" id="KAK8561146.1"/>
    </source>
</evidence>
<reference evidence="1 2" key="1">
    <citation type="journal article" date="2024" name="G3 (Bethesda)">
        <title>Genome assembly of Hibiscus sabdariffa L. provides insights into metabolisms of medicinal natural products.</title>
        <authorList>
            <person name="Kim T."/>
        </authorList>
    </citation>
    <scope>NUCLEOTIDE SEQUENCE [LARGE SCALE GENOMIC DNA]</scope>
    <source>
        <strain evidence="1">TK-2024</strain>
        <tissue evidence="1">Old leaves</tissue>
    </source>
</reference>
<dbReference type="EMBL" id="JBBPBM010000013">
    <property type="protein sequence ID" value="KAK8561146.1"/>
    <property type="molecule type" value="Genomic_DNA"/>
</dbReference>
<dbReference type="Proteomes" id="UP001472677">
    <property type="component" value="Unassembled WGS sequence"/>
</dbReference>
<gene>
    <name evidence="1" type="ORF">V6N12_048221</name>
</gene>
<accession>A0ABR2EGM7</accession>
<keyword evidence="2" id="KW-1185">Reference proteome</keyword>
<proteinExistence type="predicted"/>